<name>J3L5Q8_ORYBR</name>
<feature type="region of interest" description="Disordered" evidence="1">
    <location>
        <begin position="93"/>
        <end position="160"/>
    </location>
</feature>
<keyword evidence="3" id="KW-1185">Reference proteome</keyword>
<evidence type="ECO:0000313" key="2">
    <source>
        <dbReference type="EnsemblPlants" id="OB01G45640.1"/>
    </source>
</evidence>
<proteinExistence type="predicted"/>
<dbReference type="OMA" id="WECERHI"/>
<feature type="compositionally biased region" description="Basic and acidic residues" evidence="1">
    <location>
        <begin position="118"/>
        <end position="133"/>
    </location>
</feature>
<dbReference type="EnsemblPlants" id="OB01G45640.1">
    <property type="protein sequence ID" value="OB01G45640.1"/>
    <property type="gene ID" value="OB01G45640"/>
</dbReference>
<reference evidence="2" key="2">
    <citation type="submission" date="2013-04" db="UniProtKB">
        <authorList>
            <consortium name="EnsemblPlants"/>
        </authorList>
    </citation>
    <scope>IDENTIFICATION</scope>
</reference>
<dbReference type="HOGENOM" id="CLU_1514392_0_0_1"/>
<accession>J3L5Q8</accession>
<sequence length="178" mass="19427">GHPSAGRHADGVALDGVDEVELGRVVHGVVVAEPLADHEEVEAVQVEGVALGAEDAGALHHQLHRRAVRQHDQPRPVGHVGVVRRRPRVVERRRRHGREVGEVHPAGPAGEVRLQQRRGGEHEGDVVHGRREPAPVGPLARPVDGAGVRAQPHREEEPPVHLLRHVRRVLRRGEAAEL</sequence>
<reference evidence="2" key="1">
    <citation type="journal article" date="2013" name="Nat. Commun.">
        <title>Whole-genome sequencing of Oryza brachyantha reveals mechanisms underlying Oryza genome evolution.</title>
        <authorList>
            <person name="Chen J."/>
            <person name="Huang Q."/>
            <person name="Gao D."/>
            <person name="Wang J."/>
            <person name="Lang Y."/>
            <person name="Liu T."/>
            <person name="Li B."/>
            <person name="Bai Z."/>
            <person name="Luis Goicoechea J."/>
            <person name="Liang C."/>
            <person name="Chen C."/>
            <person name="Zhang W."/>
            <person name="Sun S."/>
            <person name="Liao Y."/>
            <person name="Zhang X."/>
            <person name="Yang L."/>
            <person name="Song C."/>
            <person name="Wang M."/>
            <person name="Shi J."/>
            <person name="Liu G."/>
            <person name="Liu J."/>
            <person name="Zhou H."/>
            <person name="Zhou W."/>
            <person name="Yu Q."/>
            <person name="An N."/>
            <person name="Chen Y."/>
            <person name="Cai Q."/>
            <person name="Wang B."/>
            <person name="Liu B."/>
            <person name="Min J."/>
            <person name="Huang Y."/>
            <person name="Wu H."/>
            <person name="Li Z."/>
            <person name="Zhang Y."/>
            <person name="Yin Y."/>
            <person name="Song W."/>
            <person name="Jiang J."/>
            <person name="Jackson S.A."/>
            <person name="Wing R.A."/>
            <person name="Wang J."/>
            <person name="Chen M."/>
        </authorList>
    </citation>
    <scope>NUCLEOTIDE SEQUENCE [LARGE SCALE GENOMIC DNA]</scope>
    <source>
        <strain evidence="2">cv. IRGC 101232</strain>
    </source>
</reference>
<protein>
    <submittedName>
        <fullName evidence="2">Uncharacterized protein</fullName>
    </submittedName>
</protein>
<dbReference type="AlphaFoldDB" id="J3L5Q8"/>
<dbReference type="Gramene" id="OB01G45640.1">
    <property type="protein sequence ID" value="OB01G45640.1"/>
    <property type="gene ID" value="OB01G45640"/>
</dbReference>
<evidence type="ECO:0000256" key="1">
    <source>
        <dbReference type="SAM" id="MobiDB-lite"/>
    </source>
</evidence>
<evidence type="ECO:0000313" key="3">
    <source>
        <dbReference type="Proteomes" id="UP000006038"/>
    </source>
</evidence>
<dbReference type="Proteomes" id="UP000006038">
    <property type="component" value="Chromosome 1"/>
</dbReference>
<organism evidence="2">
    <name type="scientific">Oryza brachyantha</name>
    <name type="common">malo sina</name>
    <dbReference type="NCBI Taxonomy" id="4533"/>
    <lineage>
        <taxon>Eukaryota</taxon>
        <taxon>Viridiplantae</taxon>
        <taxon>Streptophyta</taxon>
        <taxon>Embryophyta</taxon>
        <taxon>Tracheophyta</taxon>
        <taxon>Spermatophyta</taxon>
        <taxon>Magnoliopsida</taxon>
        <taxon>Liliopsida</taxon>
        <taxon>Poales</taxon>
        <taxon>Poaceae</taxon>
        <taxon>BOP clade</taxon>
        <taxon>Oryzoideae</taxon>
        <taxon>Oryzeae</taxon>
        <taxon>Oryzinae</taxon>
        <taxon>Oryza</taxon>
    </lineage>
</organism>